<dbReference type="SMART" id="SM00671">
    <property type="entry name" value="SEL1"/>
    <property type="match status" value="6"/>
</dbReference>
<dbReference type="Pfam" id="PF08238">
    <property type="entry name" value="Sel1"/>
    <property type="match status" value="5"/>
</dbReference>
<dbReference type="AlphaFoldDB" id="A0A414R3X5"/>
<reference evidence="1 2" key="1">
    <citation type="submission" date="2018-08" db="EMBL/GenBank/DDBJ databases">
        <title>A genome reference for cultivated species of the human gut microbiota.</title>
        <authorList>
            <person name="Zou Y."/>
            <person name="Xue W."/>
            <person name="Luo G."/>
        </authorList>
    </citation>
    <scope>NUCLEOTIDE SEQUENCE [LARGE SCALE GENOMIC DNA]</scope>
    <source>
        <strain evidence="1 2">AM23-23</strain>
    </source>
</reference>
<dbReference type="RefSeq" id="WP_118212076.1">
    <property type="nucleotide sequence ID" value="NZ_JAQDLO010000001.1"/>
</dbReference>
<dbReference type="EMBL" id="QRHQ01000034">
    <property type="protein sequence ID" value="RHF87743.1"/>
    <property type="molecule type" value="Genomic_DNA"/>
</dbReference>
<dbReference type="InterPro" id="IPR006597">
    <property type="entry name" value="Sel1-like"/>
</dbReference>
<evidence type="ECO:0000313" key="1">
    <source>
        <dbReference type="EMBL" id="RHF87743.1"/>
    </source>
</evidence>
<comment type="caution">
    <text evidence="1">The sequence shown here is derived from an EMBL/GenBank/DDBJ whole genome shotgun (WGS) entry which is preliminary data.</text>
</comment>
<evidence type="ECO:0000313" key="2">
    <source>
        <dbReference type="Proteomes" id="UP000283485"/>
    </source>
</evidence>
<dbReference type="Proteomes" id="UP000283485">
    <property type="component" value="Unassembled WGS sequence"/>
</dbReference>
<organism evidence="1 2">
    <name type="scientific">Phocaeicola plebeius</name>
    <dbReference type="NCBI Taxonomy" id="310297"/>
    <lineage>
        <taxon>Bacteria</taxon>
        <taxon>Pseudomonadati</taxon>
        <taxon>Bacteroidota</taxon>
        <taxon>Bacteroidia</taxon>
        <taxon>Bacteroidales</taxon>
        <taxon>Bacteroidaceae</taxon>
        <taxon>Phocaeicola</taxon>
    </lineage>
</organism>
<dbReference type="Pfam" id="PF13432">
    <property type="entry name" value="TPR_16"/>
    <property type="match status" value="1"/>
</dbReference>
<dbReference type="PANTHER" id="PTHR11102:SF160">
    <property type="entry name" value="ERAD-ASSOCIATED E3 UBIQUITIN-PROTEIN LIGASE COMPONENT HRD3"/>
    <property type="match status" value="1"/>
</dbReference>
<dbReference type="SUPFAM" id="SSF81901">
    <property type="entry name" value="HCP-like"/>
    <property type="match status" value="1"/>
</dbReference>
<dbReference type="InterPro" id="IPR050767">
    <property type="entry name" value="Sel1_AlgK"/>
</dbReference>
<proteinExistence type="predicted"/>
<protein>
    <submittedName>
        <fullName evidence="1">Sel1 repeat family protein</fullName>
    </submittedName>
</protein>
<dbReference type="Gene3D" id="1.25.40.10">
    <property type="entry name" value="Tetratricopeptide repeat domain"/>
    <property type="match status" value="2"/>
</dbReference>
<name>A0A414R3X5_9BACT</name>
<dbReference type="SUPFAM" id="SSF48452">
    <property type="entry name" value="TPR-like"/>
    <property type="match status" value="1"/>
</dbReference>
<dbReference type="PANTHER" id="PTHR11102">
    <property type="entry name" value="SEL-1-LIKE PROTEIN"/>
    <property type="match status" value="1"/>
</dbReference>
<sequence>MKGKIKHITIALGICLLLAMIVLGLKNRNTIYTWFLGDVQNLYMQADSLYRQKRYGDAATLYLKLAKIDTAKRCQFILGDIYYQSKTGVRNYKKAMKLFLESADNGNADSQNNLGYMYAYGIGTDIDYSKARKYLSLAALQGHSQAQVGLGSLYRHGWGVTKSYSEAFKLYKRAAAYNNTDAMNNLGYMYTFGYGTSTSVGDAIYWFEKSASRDNVSALFNLAVFHIEGHGYPKDLSKGAELLSRAAELNSPAAQFNLGLMYYFGKGVEKDYAKAKHLFQQASAQGHNHALEFLMKVENKEKVSETDSIFDWKLKAI</sequence>
<accession>A0A414R3X5</accession>
<dbReference type="InterPro" id="IPR011990">
    <property type="entry name" value="TPR-like_helical_dom_sf"/>
</dbReference>
<gene>
    <name evidence="1" type="ORF">DW653_13680</name>
</gene>